<dbReference type="PANTHER" id="PTHR33204:SF37">
    <property type="entry name" value="HTH-TYPE TRANSCRIPTIONAL REGULATOR YODB"/>
    <property type="match status" value="1"/>
</dbReference>
<evidence type="ECO:0000256" key="2">
    <source>
        <dbReference type="ARBA" id="ARBA00023125"/>
    </source>
</evidence>
<dbReference type="PANTHER" id="PTHR33204">
    <property type="entry name" value="TRANSCRIPTIONAL REGULATOR, MARR FAMILY"/>
    <property type="match status" value="1"/>
</dbReference>
<proteinExistence type="predicted"/>
<accession>A0ABS4IP37</accession>
<evidence type="ECO:0000313" key="6">
    <source>
        <dbReference type="Proteomes" id="UP001519287"/>
    </source>
</evidence>
<dbReference type="Proteomes" id="UP001519287">
    <property type="component" value="Unassembled WGS sequence"/>
</dbReference>
<dbReference type="Gene3D" id="1.10.10.10">
    <property type="entry name" value="Winged helix-like DNA-binding domain superfamily/Winged helix DNA-binding domain"/>
    <property type="match status" value="1"/>
</dbReference>
<organism evidence="5 6">
    <name type="scientific">Paenibacillus eucommiae</name>
    <dbReference type="NCBI Taxonomy" id="1355755"/>
    <lineage>
        <taxon>Bacteria</taxon>
        <taxon>Bacillati</taxon>
        <taxon>Bacillota</taxon>
        <taxon>Bacilli</taxon>
        <taxon>Bacillales</taxon>
        <taxon>Paenibacillaceae</taxon>
        <taxon>Paenibacillus</taxon>
    </lineage>
</organism>
<dbReference type="InterPro" id="IPR002577">
    <property type="entry name" value="HTH_HxlR"/>
</dbReference>
<dbReference type="PROSITE" id="PS51118">
    <property type="entry name" value="HTH_HXLR"/>
    <property type="match status" value="1"/>
</dbReference>
<name>A0ABS4IP37_9BACL</name>
<protein>
    <submittedName>
        <fullName evidence="5">DNA-binding HxlR family transcriptional regulator</fullName>
    </submittedName>
</protein>
<dbReference type="InterPro" id="IPR036388">
    <property type="entry name" value="WH-like_DNA-bd_sf"/>
</dbReference>
<dbReference type="GO" id="GO:0003677">
    <property type="term" value="F:DNA binding"/>
    <property type="evidence" value="ECO:0007669"/>
    <property type="project" value="UniProtKB-KW"/>
</dbReference>
<reference evidence="5 6" key="1">
    <citation type="submission" date="2021-03" db="EMBL/GenBank/DDBJ databases">
        <title>Genomic Encyclopedia of Type Strains, Phase IV (KMG-IV): sequencing the most valuable type-strain genomes for metagenomic binning, comparative biology and taxonomic classification.</title>
        <authorList>
            <person name="Goeker M."/>
        </authorList>
    </citation>
    <scope>NUCLEOTIDE SEQUENCE [LARGE SCALE GENOMIC DNA]</scope>
    <source>
        <strain evidence="5 6">DSM 26048</strain>
    </source>
</reference>
<evidence type="ECO:0000256" key="1">
    <source>
        <dbReference type="ARBA" id="ARBA00023015"/>
    </source>
</evidence>
<dbReference type="Pfam" id="PF01638">
    <property type="entry name" value="HxlR"/>
    <property type="match status" value="1"/>
</dbReference>
<evidence type="ECO:0000259" key="4">
    <source>
        <dbReference type="PROSITE" id="PS51118"/>
    </source>
</evidence>
<dbReference type="InterPro" id="IPR036390">
    <property type="entry name" value="WH_DNA-bd_sf"/>
</dbReference>
<comment type="caution">
    <text evidence="5">The sequence shown here is derived from an EMBL/GenBank/DDBJ whole genome shotgun (WGS) entry which is preliminary data.</text>
</comment>
<keyword evidence="1" id="KW-0805">Transcription regulation</keyword>
<sequence length="83" mass="9424">MHYLSLCQNGSAHFSEIKRDLTDITPRALSLKLSELVDYELIIKRVTAAPTVIIAYELTEKGRSLTAALEPIQKWALHYQNQP</sequence>
<feature type="domain" description="HTH hxlR-type" evidence="4">
    <location>
        <begin position="1"/>
        <end position="83"/>
    </location>
</feature>
<evidence type="ECO:0000256" key="3">
    <source>
        <dbReference type="ARBA" id="ARBA00023163"/>
    </source>
</evidence>
<dbReference type="SUPFAM" id="SSF46785">
    <property type="entry name" value="Winged helix' DNA-binding domain"/>
    <property type="match status" value="1"/>
</dbReference>
<keyword evidence="3" id="KW-0804">Transcription</keyword>
<keyword evidence="2 5" id="KW-0238">DNA-binding</keyword>
<evidence type="ECO:0000313" key="5">
    <source>
        <dbReference type="EMBL" id="MBP1989333.1"/>
    </source>
</evidence>
<keyword evidence="6" id="KW-1185">Reference proteome</keyword>
<gene>
    <name evidence="5" type="ORF">J2Z66_000928</name>
</gene>
<dbReference type="EMBL" id="JAGGLB010000002">
    <property type="protein sequence ID" value="MBP1989333.1"/>
    <property type="molecule type" value="Genomic_DNA"/>
</dbReference>